<dbReference type="PANTHER" id="PTHR47942:SF105">
    <property type="entry name" value="ATPASE EXPRESSION PROTEIN 3"/>
    <property type="match status" value="1"/>
</dbReference>
<feature type="repeat" description="PPR" evidence="2">
    <location>
        <begin position="89"/>
        <end position="123"/>
    </location>
</feature>
<evidence type="ECO:0008006" key="6">
    <source>
        <dbReference type="Google" id="ProtNLM"/>
    </source>
</evidence>
<evidence type="ECO:0000256" key="1">
    <source>
        <dbReference type="ARBA" id="ARBA00022737"/>
    </source>
</evidence>
<evidence type="ECO:0000256" key="2">
    <source>
        <dbReference type="PROSITE-ProRule" id="PRU00708"/>
    </source>
</evidence>
<evidence type="ECO:0000313" key="5">
    <source>
        <dbReference type="Proteomes" id="UP001642501"/>
    </source>
</evidence>
<name>A0ABP0DJ88_9PEZI</name>
<feature type="region of interest" description="Disordered" evidence="3">
    <location>
        <begin position="649"/>
        <end position="676"/>
    </location>
</feature>
<evidence type="ECO:0000313" key="4">
    <source>
        <dbReference type="EMBL" id="CAK7267718.1"/>
    </source>
</evidence>
<dbReference type="NCBIfam" id="TIGR00756">
    <property type="entry name" value="PPR"/>
    <property type="match status" value="1"/>
</dbReference>
<sequence length="676" mass="75373">MSDRLSEGPPALAEEWPRGVEGENKEVEDAGEAEDSVNRTQLTVLAKQRLRYLQDPYTIGKAVEDMLKKDGKLDEALQLTRTASKDHKVVVSWNHLIDYQMRQQRLTGAIKLFNEMKKRAQLPNAQTYTIIFRGCAASQHANQAVYQATRLYHAMIASERIKPNTMHMNAVLTVCSRAKDIESLFSIVNTADRHARCPDNLTYTIVLNGLRYATVQPGQQPDVKSADGEDEVYVDKESVTASIGRARAVWDEIVKNWRQGLLVVDEELVCAMGRILRMGSREDNNDILSLVQQTMGIQRPDRPVMPAVDAPKGELSVEEIREAASNITTENEAETEAGKKTSTESAVVLSDTIAKRPEGALTEATSVKPPARVSQFDPTPGIAALSVKSNSSQTAYARPGANTLSLILMSISSTRKTSLAASYWKVLTGHPYNVVPDSENWYQLLRTLRRGHASTKMVELITKMPGECMNHTTFQLAMATCAADNLNEHAFSNAGKILDLMSKTLLEPDAMAMRLYLQTALTSNRRYRDTLRQEVDNPMAREKAKLAFGRQLVRALSRLWDPLRLASNAVGFSAIWPTPESSTGGQESSDNEKAVYNKKRELAAVARMMVSAADMVVTEVMADEATIKDLRISRNLLNRQIGRFYERREEAEPNLRTGRHGSDKRKENGKARRYDS</sequence>
<accession>A0ABP0DJ88</accession>
<keyword evidence="5" id="KW-1185">Reference proteome</keyword>
<dbReference type="PROSITE" id="PS51375">
    <property type="entry name" value="PPR"/>
    <property type="match status" value="1"/>
</dbReference>
<dbReference type="InterPro" id="IPR011990">
    <property type="entry name" value="TPR-like_helical_dom_sf"/>
</dbReference>
<feature type="compositionally biased region" description="Basic and acidic residues" evidence="3">
    <location>
        <begin position="15"/>
        <end position="28"/>
    </location>
</feature>
<dbReference type="Gene3D" id="1.25.40.10">
    <property type="entry name" value="Tetratricopeptide repeat domain"/>
    <property type="match status" value="1"/>
</dbReference>
<reference evidence="4 5" key="1">
    <citation type="submission" date="2024-01" db="EMBL/GenBank/DDBJ databases">
        <authorList>
            <person name="Allen C."/>
            <person name="Tagirdzhanova G."/>
        </authorList>
    </citation>
    <scope>NUCLEOTIDE SEQUENCE [LARGE SCALE GENOMIC DNA]</scope>
    <source>
        <strain evidence="4 5">CBS 573.63</strain>
    </source>
</reference>
<organism evidence="4 5">
    <name type="scientific">Sporothrix epigloea</name>
    <dbReference type="NCBI Taxonomy" id="1892477"/>
    <lineage>
        <taxon>Eukaryota</taxon>
        <taxon>Fungi</taxon>
        <taxon>Dikarya</taxon>
        <taxon>Ascomycota</taxon>
        <taxon>Pezizomycotina</taxon>
        <taxon>Sordariomycetes</taxon>
        <taxon>Sordariomycetidae</taxon>
        <taxon>Ophiostomatales</taxon>
        <taxon>Ophiostomataceae</taxon>
        <taxon>Sporothrix</taxon>
    </lineage>
</organism>
<proteinExistence type="predicted"/>
<feature type="compositionally biased region" description="Basic and acidic residues" evidence="3">
    <location>
        <begin position="660"/>
        <end position="676"/>
    </location>
</feature>
<protein>
    <recommendedName>
        <fullName evidence="6">Pentatricopeptide repeat protein</fullName>
    </recommendedName>
</protein>
<evidence type="ECO:0000256" key="3">
    <source>
        <dbReference type="SAM" id="MobiDB-lite"/>
    </source>
</evidence>
<dbReference type="EMBL" id="CAWUOM010000038">
    <property type="protein sequence ID" value="CAK7267718.1"/>
    <property type="molecule type" value="Genomic_DNA"/>
</dbReference>
<dbReference type="InterPro" id="IPR002885">
    <property type="entry name" value="PPR_rpt"/>
</dbReference>
<dbReference type="Pfam" id="PF13041">
    <property type="entry name" value="PPR_2"/>
    <property type="match status" value="1"/>
</dbReference>
<dbReference type="PANTHER" id="PTHR47942">
    <property type="entry name" value="TETRATRICOPEPTIDE REPEAT (TPR)-LIKE SUPERFAMILY PROTEIN-RELATED"/>
    <property type="match status" value="1"/>
</dbReference>
<keyword evidence="1" id="KW-0677">Repeat</keyword>
<feature type="region of interest" description="Disordered" evidence="3">
    <location>
        <begin position="1"/>
        <end position="35"/>
    </location>
</feature>
<comment type="caution">
    <text evidence="4">The sequence shown here is derived from an EMBL/GenBank/DDBJ whole genome shotgun (WGS) entry which is preliminary data.</text>
</comment>
<dbReference type="InterPro" id="IPR051222">
    <property type="entry name" value="PPR/CCM1_RNA-binding"/>
</dbReference>
<gene>
    <name evidence="4" type="ORF">SEPCBS57363_002733</name>
</gene>
<dbReference type="Proteomes" id="UP001642501">
    <property type="component" value="Unassembled WGS sequence"/>
</dbReference>